<organism evidence="2 3">
    <name type="scientific">Arenicella chitinivorans</name>
    <dbReference type="NCBI Taxonomy" id="1329800"/>
    <lineage>
        <taxon>Bacteria</taxon>
        <taxon>Pseudomonadati</taxon>
        <taxon>Pseudomonadota</taxon>
        <taxon>Gammaproteobacteria</taxon>
        <taxon>Arenicellales</taxon>
        <taxon>Arenicellaceae</taxon>
        <taxon>Arenicella</taxon>
    </lineage>
</organism>
<reference evidence="2" key="2">
    <citation type="submission" date="2020-09" db="EMBL/GenBank/DDBJ databases">
        <authorList>
            <person name="Sun Q."/>
            <person name="Kim S."/>
        </authorList>
    </citation>
    <scope>NUCLEOTIDE SEQUENCE</scope>
    <source>
        <strain evidence="2">KCTC 12711</strain>
    </source>
</reference>
<dbReference type="PANTHER" id="PTHR40590:SF1">
    <property type="entry name" value="CYTOPLASMIC PROTEIN"/>
    <property type="match status" value="1"/>
</dbReference>
<dbReference type="Pfam" id="PF01963">
    <property type="entry name" value="TraB_PrgY_gumN"/>
    <property type="match status" value="1"/>
</dbReference>
<reference evidence="2" key="1">
    <citation type="journal article" date="2014" name="Int. J. Syst. Evol. Microbiol.">
        <title>Complete genome sequence of Corynebacterium casei LMG S-19264T (=DSM 44701T), isolated from a smear-ripened cheese.</title>
        <authorList>
            <consortium name="US DOE Joint Genome Institute (JGI-PGF)"/>
            <person name="Walter F."/>
            <person name="Albersmeier A."/>
            <person name="Kalinowski J."/>
            <person name="Ruckert C."/>
        </authorList>
    </citation>
    <scope>NUCLEOTIDE SEQUENCE</scope>
    <source>
        <strain evidence="2">KCTC 12711</strain>
    </source>
</reference>
<protein>
    <recommendedName>
        <fullName evidence="4">TraB/GumN family protein</fullName>
    </recommendedName>
</protein>
<evidence type="ECO:0000256" key="1">
    <source>
        <dbReference type="SAM" id="SignalP"/>
    </source>
</evidence>
<proteinExistence type="predicted"/>
<dbReference type="EMBL" id="BMXA01000002">
    <property type="protein sequence ID" value="GHA08132.1"/>
    <property type="molecule type" value="Genomic_DNA"/>
</dbReference>
<evidence type="ECO:0000313" key="3">
    <source>
        <dbReference type="Proteomes" id="UP000614811"/>
    </source>
</evidence>
<dbReference type="PANTHER" id="PTHR40590">
    <property type="entry name" value="CYTOPLASMIC PROTEIN-RELATED"/>
    <property type="match status" value="1"/>
</dbReference>
<dbReference type="InterPro" id="IPR002816">
    <property type="entry name" value="TraB/PrgY/GumN_fam"/>
</dbReference>
<dbReference type="InterPro" id="IPR047111">
    <property type="entry name" value="YbaP-like"/>
</dbReference>
<dbReference type="RefSeq" id="WP_189399896.1">
    <property type="nucleotide sequence ID" value="NZ_BMXA01000002.1"/>
</dbReference>
<dbReference type="Proteomes" id="UP000614811">
    <property type="component" value="Unassembled WGS sequence"/>
</dbReference>
<dbReference type="AlphaFoldDB" id="A0A918RPS0"/>
<feature type="chain" id="PRO_5037456050" description="TraB/GumN family protein" evidence="1">
    <location>
        <begin position="24"/>
        <end position="292"/>
    </location>
</feature>
<comment type="caution">
    <text evidence="2">The sequence shown here is derived from an EMBL/GenBank/DDBJ whole genome shotgun (WGS) entry which is preliminary data.</text>
</comment>
<sequence length="292" mass="32612">MKHPIIFALGILAASFGIHTAHAKVPVWKITNGDQHMYLGGTIHLLSKDDYPLPKAFETAYDGAEDIWLETDAEAMKSLDTQAKFLPVMMYQDGRSLSQVLTRETYQRLTEFLAERGLPVAAFDTMTPAGLSLTLTTLELQRLGLVDGTAGVDAHFDHRANKDGKDRLDLETIDEQIGFIASLNELEPNTLVLSSLEEVEQTKAMWPNLLGAWRQGDLDKLNEIGVARMKQAFPAMYEVFLAARNKRWMSEIKQMLASPEVEFMLVGVLHMAGDDGLIELMQRAGYTVEQLD</sequence>
<evidence type="ECO:0000313" key="2">
    <source>
        <dbReference type="EMBL" id="GHA08132.1"/>
    </source>
</evidence>
<keyword evidence="3" id="KW-1185">Reference proteome</keyword>
<accession>A0A918RPS0</accession>
<gene>
    <name evidence="2" type="ORF">GCM10008090_17460</name>
</gene>
<evidence type="ECO:0008006" key="4">
    <source>
        <dbReference type="Google" id="ProtNLM"/>
    </source>
</evidence>
<name>A0A918RPS0_9GAMM</name>
<dbReference type="CDD" id="cd14789">
    <property type="entry name" value="Tiki"/>
    <property type="match status" value="1"/>
</dbReference>
<keyword evidence="1" id="KW-0732">Signal</keyword>
<feature type="signal peptide" evidence="1">
    <location>
        <begin position="1"/>
        <end position="23"/>
    </location>
</feature>